<evidence type="ECO:0000313" key="1">
    <source>
        <dbReference type="EMBL" id="MFC2971352.1"/>
    </source>
</evidence>
<evidence type="ECO:0000313" key="2">
    <source>
        <dbReference type="Proteomes" id="UP001595457"/>
    </source>
</evidence>
<dbReference type="RefSeq" id="WP_377812947.1">
    <property type="nucleotide sequence ID" value="NZ_JBHRSJ010000006.1"/>
</dbReference>
<organism evidence="1 2">
    <name type="scientific">Azotobacter bryophylli</name>
    <dbReference type="NCBI Taxonomy" id="1986537"/>
    <lineage>
        <taxon>Bacteria</taxon>
        <taxon>Pseudomonadati</taxon>
        <taxon>Pseudomonadota</taxon>
        <taxon>Gammaproteobacteria</taxon>
        <taxon>Pseudomonadales</taxon>
        <taxon>Pseudomonadaceae</taxon>
        <taxon>Azotobacter</taxon>
    </lineage>
</organism>
<dbReference type="EMBL" id="JBHRSJ010000006">
    <property type="protein sequence ID" value="MFC2971352.1"/>
    <property type="molecule type" value="Genomic_DNA"/>
</dbReference>
<sequence>MSTSKSPTPEHDADPHQQMDELIDRADLNRANRLRRQAERDACWRQHMKAAANSSLCIGVMAEYLAQRLPEDGRLHAAAAWIAEEAKRMDVILLSMLHEEAADD</sequence>
<protein>
    <submittedName>
        <fullName evidence="1">Uncharacterized protein</fullName>
    </submittedName>
</protein>
<comment type="caution">
    <text evidence="1">The sequence shown here is derived from an EMBL/GenBank/DDBJ whole genome shotgun (WGS) entry which is preliminary data.</text>
</comment>
<dbReference type="Proteomes" id="UP001595457">
    <property type="component" value="Unassembled WGS sequence"/>
</dbReference>
<name>A0ABV7ARH1_9GAMM</name>
<gene>
    <name evidence="1" type="ORF">ACFOJE_03840</name>
</gene>
<keyword evidence="2" id="KW-1185">Reference proteome</keyword>
<reference evidence="2" key="1">
    <citation type="journal article" date="2019" name="Int. J. Syst. Evol. Microbiol.">
        <title>The Global Catalogue of Microorganisms (GCM) 10K type strain sequencing project: providing services to taxonomists for standard genome sequencing and annotation.</title>
        <authorList>
            <consortium name="The Broad Institute Genomics Platform"/>
            <consortium name="The Broad Institute Genome Sequencing Center for Infectious Disease"/>
            <person name="Wu L."/>
            <person name="Ma J."/>
        </authorList>
    </citation>
    <scope>NUCLEOTIDE SEQUENCE [LARGE SCALE GENOMIC DNA]</scope>
    <source>
        <strain evidence="2">KCTC 62195</strain>
    </source>
</reference>
<proteinExistence type="predicted"/>
<accession>A0ABV7ARH1</accession>